<protein>
    <submittedName>
        <fullName evidence="2">DUF1697 domain-containing protein</fullName>
    </submittedName>
    <submittedName>
        <fullName evidence="1">Uncharacterized protein (DUF1697 family)</fullName>
    </submittedName>
</protein>
<reference evidence="1 4" key="2">
    <citation type="submission" date="2023-07" db="EMBL/GenBank/DDBJ databases">
        <title>Genomic Encyclopedia of Type Strains, Phase IV (KMG-IV): sequencing the most valuable type-strain genomes for metagenomic binning, comparative biology and taxonomic classification.</title>
        <authorList>
            <person name="Goeker M."/>
        </authorList>
    </citation>
    <scope>NUCLEOTIDE SEQUENCE [LARGE SCALE GENOMIC DNA]</scope>
    <source>
        <strain evidence="1 4">DSM 14432</strain>
    </source>
</reference>
<keyword evidence="4" id="KW-1185">Reference proteome</keyword>
<organism evidence="2 3">
    <name type="scientific">Qipengyuania citrea</name>
    <dbReference type="NCBI Taxonomy" id="225971"/>
    <lineage>
        <taxon>Bacteria</taxon>
        <taxon>Pseudomonadati</taxon>
        <taxon>Pseudomonadota</taxon>
        <taxon>Alphaproteobacteria</taxon>
        <taxon>Sphingomonadales</taxon>
        <taxon>Erythrobacteraceae</taxon>
        <taxon>Qipengyuania</taxon>
    </lineage>
</organism>
<evidence type="ECO:0000313" key="4">
    <source>
        <dbReference type="Proteomes" id="UP001238601"/>
    </source>
</evidence>
<dbReference type="GeneID" id="93687591"/>
<dbReference type="EMBL" id="WTYG01000005">
    <property type="protein sequence ID" value="MXP36821.1"/>
    <property type="molecule type" value="Genomic_DNA"/>
</dbReference>
<name>A0A6I4UCA2_9SPHN</name>
<comment type="caution">
    <text evidence="2">The sequence shown here is derived from an EMBL/GenBank/DDBJ whole genome shotgun (WGS) entry which is preliminary data.</text>
</comment>
<evidence type="ECO:0000313" key="3">
    <source>
        <dbReference type="Proteomes" id="UP000439914"/>
    </source>
</evidence>
<evidence type="ECO:0000313" key="2">
    <source>
        <dbReference type="EMBL" id="MXP36821.1"/>
    </source>
</evidence>
<evidence type="ECO:0000313" key="1">
    <source>
        <dbReference type="EMBL" id="MDQ0567223.1"/>
    </source>
</evidence>
<dbReference type="AlphaFoldDB" id="A0A6I4UCA2"/>
<gene>
    <name evidence="2" type="ORF">GRI55_13790</name>
    <name evidence="1" type="ORF">QOZ97_002776</name>
</gene>
<sequence length="179" mass="19223">MGRHLALLGSINVGGNRITMADLVGALTRHGFADVETVVASGNILFDPPTGVLEKELPDRIADIVRSELGVDTFALVLSAAELEAAIAENPFSGTGEDKFVHVHFLTAQPGPERFERLLADHAGRGDERIAPGTRALHIDYVNGVGTSKLTAAFIERRLGCQGTARNMRSLKRLTERLA</sequence>
<dbReference type="Gene3D" id="3.30.70.1280">
    <property type="entry name" value="SP0830-like domains"/>
    <property type="match status" value="1"/>
</dbReference>
<dbReference type="RefSeq" id="WP_160767559.1">
    <property type="nucleotide sequence ID" value="NZ_JAUSWK010000004.1"/>
</dbReference>
<dbReference type="EMBL" id="JAUSWK010000004">
    <property type="protein sequence ID" value="MDQ0567223.1"/>
    <property type="molecule type" value="Genomic_DNA"/>
</dbReference>
<dbReference type="InterPro" id="IPR012545">
    <property type="entry name" value="DUF1697"/>
</dbReference>
<accession>A0A6I4UCA2</accession>
<proteinExistence type="predicted"/>
<dbReference type="Proteomes" id="UP001238601">
    <property type="component" value="Unassembled WGS sequence"/>
</dbReference>
<dbReference type="PANTHER" id="PTHR36439:SF1">
    <property type="entry name" value="DUF1697 DOMAIN-CONTAINING PROTEIN"/>
    <property type="match status" value="1"/>
</dbReference>
<dbReference type="Proteomes" id="UP000439914">
    <property type="component" value="Unassembled WGS sequence"/>
</dbReference>
<dbReference type="PANTHER" id="PTHR36439">
    <property type="entry name" value="BLL4334 PROTEIN"/>
    <property type="match status" value="1"/>
</dbReference>
<dbReference type="Pfam" id="PF08002">
    <property type="entry name" value="DUF1697"/>
    <property type="match status" value="1"/>
</dbReference>
<dbReference type="PIRSF" id="PIRSF008502">
    <property type="entry name" value="UCP008502"/>
    <property type="match status" value="1"/>
</dbReference>
<dbReference type="SUPFAM" id="SSF160379">
    <property type="entry name" value="SP0830-like"/>
    <property type="match status" value="1"/>
</dbReference>
<reference evidence="2 3" key="1">
    <citation type="submission" date="2019-12" db="EMBL/GenBank/DDBJ databases">
        <title>Genomic-based taxomic classification of the family Erythrobacteraceae.</title>
        <authorList>
            <person name="Xu L."/>
        </authorList>
    </citation>
    <scope>NUCLEOTIDE SEQUENCE [LARGE SCALE GENOMIC DNA]</scope>
    <source>
        <strain evidence="2 3">CGMCC 1.8703</strain>
    </source>
</reference>